<proteinExistence type="predicted"/>
<dbReference type="EMBL" id="GBRH01194738">
    <property type="protein sequence ID" value="JAE03158.1"/>
    <property type="molecule type" value="Transcribed_RNA"/>
</dbReference>
<sequence>MITRSRCGTTRLAAASSRSMATSTTFAPCSSTMSIHGLSVPVTTRQSGSGIGSHVPVWRC</sequence>
<accession>A0A0A9F4H0</accession>
<dbReference type="AlphaFoldDB" id="A0A0A9F4H0"/>
<name>A0A0A9F4H0_ARUDO</name>
<reference evidence="1" key="2">
    <citation type="journal article" date="2015" name="Data Brief">
        <title>Shoot transcriptome of the giant reed, Arundo donax.</title>
        <authorList>
            <person name="Barrero R.A."/>
            <person name="Guerrero F.D."/>
            <person name="Moolhuijzen P."/>
            <person name="Goolsby J.A."/>
            <person name="Tidwell J."/>
            <person name="Bellgard S.E."/>
            <person name="Bellgard M.I."/>
        </authorList>
    </citation>
    <scope>NUCLEOTIDE SEQUENCE</scope>
    <source>
        <tissue evidence="1">Shoot tissue taken approximately 20 cm above the soil surface</tissue>
    </source>
</reference>
<evidence type="ECO:0000313" key="1">
    <source>
        <dbReference type="EMBL" id="JAE03158.1"/>
    </source>
</evidence>
<protein>
    <submittedName>
        <fullName evidence="1">Uncharacterized protein</fullName>
    </submittedName>
</protein>
<organism evidence="1">
    <name type="scientific">Arundo donax</name>
    <name type="common">Giant reed</name>
    <name type="synonym">Donax arundinaceus</name>
    <dbReference type="NCBI Taxonomy" id="35708"/>
    <lineage>
        <taxon>Eukaryota</taxon>
        <taxon>Viridiplantae</taxon>
        <taxon>Streptophyta</taxon>
        <taxon>Embryophyta</taxon>
        <taxon>Tracheophyta</taxon>
        <taxon>Spermatophyta</taxon>
        <taxon>Magnoliopsida</taxon>
        <taxon>Liliopsida</taxon>
        <taxon>Poales</taxon>
        <taxon>Poaceae</taxon>
        <taxon>PACMAD clade</taxon>
        <taxon>Arundinoideae</taxon>
        <taxon>Arundineae</taxon>
        <taxon>Arundo</taxon>
    </lineage>
</organism>
<reference evidence="1" key="1">
    <citation type="submission" date="2014-09" db="EMBL/GenBank/DDBJ databases">
        <authorList>
            <person name="Magalhaes I.L.F."/>
            <person name="Oliveira U."/>
            <person name="Santos F.R."/>
            <person name="Vidigal T.H.D.A."/>
            <person name="Brescovit A.D."/>
            <person name="Santos A.J."/>
        </authorList>
    </citation>
    <scope>NUCLEOTIDE SEQUENCE</scope>
    <source>
        <tissue evidence="1">Shoot tissue taken approximately 20 cm above the soil surface</tissue>
    </source>
</reference>